<name>A0ABQ5V353_9PROT</name>
<dbReference type="EMBL" id="BSNJ01000005">
    <property type="protein sequence ID" value="GLQ21407.1"/>
    <property type="molecule type" value="Genomic_DNA"/>
</dbReference>
<proteinExistence type="predicted"/>
<keyword evidence="2" id="KW-0472">Membrane</keyword>
<comment type="caution">
    <text evidence="6">The sequence shown here is derived from an EMBL/GenBank/DDBJ whole genome shotgun (WGS) entry which is preliminary data.</text>
</comment>
<dbReference type="SUPFAM" id="SSF56935">
    <property type="entry name" value="Porins"/>
    <property type="match status" value="1"/>
</dbReference>
<dbReference type="PANTHER" id="PTHR40980:SF3">
    <property type="entry name" value="TONB-DEPENDENT RECEPTOR-LIKE BETA-BARREL DOMAIN-CONTAINING PROTEIN"/>
    <property type="match status" value="1"/>
</dbReference>
<protein>
    <submittedName>
        <fullName evidence="6">TonB-dependent receptor</fullName>
    </submittedName>
</protein>
<evidence type="ECO:0000259" key="5">
    <source>
        <dbReference type="Pfam" id="PF07715"/>
    </source>
</evidence>
<dbReference type="InterPro" id="IPR037066">
    <property type="entry name" value="Plug_dom_sf"/>
</dbReference>
<dbReference type="Gene3D" id="2.40.170.20">
    <property type="entry name" value="TonB-dependent receptor, beta-barrel domain"/>
    <property type="match status" value="1"/>
</dbReference>
<dbReference type="InterPro" id="IPR012910">
    <property type="entry name" value="Plug_dom"/>
</dbReference>
<feature type="signal peptide" evidence="4">
    <location>
        <begin position="1"/>
        <end position="30"/>
    </location>
</feature>
<keyword evidence="7" id="KW-1185">Reference proteome</keyword>
<organism evidence="6 7">
    <name type="scientific">Algimonas porphyrae</name>
    <dbReference type="NCBI Taxonomy" id="1128113"/>
    <lineage>
        <taxon>Bacteria</taxon>
        <taxon>Pseudomonadati</taxon>
        <taxon>Pseudomonadota</taxon>
        <taxon>Alphaproteobacteria</taxon>
        <taxon>Maricaulales</taxon>
        <taxon>Robiginitomaculaceae</taxon>
        <taxon>Algimonas</taxon>
    </lineage>
</organism>
<keyword evidence="3" id="KW-0998">Cell outer membrane</keyword>
<dbReference type="NCBIfam" id="TIGR01782">
    <property type="entry name" value="TonB-Xanth-Caul"/>
    <property type="match status" value="1"/>
</dbReference>
<keyword evidence="4" id="KW-0732">Signal</keyword>
<evidence type="ECO:0000313" key="7">
    <source>
        <dbReference type="Proteomes" id="UP001161390"/>
    </source>
</evidence>
<gene>
    <name evidence="6" type="ORF">GCM10007854_23620</name>
</gene>
<feature type="domain" description="TonB-dependent receptor plug" evidence="5">
    <location>
        <begin position="66"/>
        <end position="172"/>
    </location>
</feature>
<reference evidence="6" key="2">
    <citation type="submission" date="2023-01" db="EMBL/GenBank/DDBJ databases">
        <title>Draft genome sequence of Algimonas porphyrae strain NBRC 108216.</title>
        <authorList>
            <person name="Sun Q."/>
            <person name="Mori K."/>
        </authorList>
    </citation>
    <scope>NUCLEOTIDE SEQUENCE</scope>
    <source>
        <strain evidence="6">NBRC 108216</strain>
    </source>
</reference>
<dbReference type="InterPro" id="IPR010104">
    <property type="entry name" value="TonB_rcpt_bac"/>
</dbReference>
<dbReference type="Pfam" id="PF07715">
    <property type="entry name" value="Plug"/>
    <property type="match status" value="1"/>
</dbReference>
<feature type="chain" id="PRO_5047243897" evidence="4">
    <location>
        <begin position="31"/>
        <end position="1025"/>
    </location>
</feature>
<dbReference type="Proteomes" id="UP001161390">
    <property type="component" value="Unassembled WGS sequence"/>
</dbReference>
<accession>A0ABQ5V353</accession>
<evidence type="ECO:0000256" key="4">
    <source>
        <dbReference type="SAM" id="SignalP"/>
    </source>
</evidence>
<evidence type="ECO:0000256" key="2">
    <source>
        <dbReference type="ARBA" id="ARBA00023136"/>
    </source>
</evidence>
<sequence>MTSLQDRWLTKLLAGASIVALTSIAPVAFAQDTPADDEDAFEDEVIVTGFKSSLQRAQDIKLNADTFVDAITSEDIGALPDRSVAEALQRVPGVNISRFAAPDDPDRFSVEGSSVVIRGLPFVRSELNGRDIFSANGGRSLSFNDVSPELLGAVEVFKNTTADMVDGGIAGTVNLKTRKPLDNPGPRFAATIEGNYGDMAEEWSPGGSFLISNTVESNAGTVGLQLGFAASELVSRTDVSQITDPCYRDAALNGPCLRARAVGSGGVGGDTNFNETNFPPAGSVLVPKGAGIRTNTFERNRQALSLIGQYESPGGNLLATLEYLRADADQMQDEFSVLALVNDDALFPIPTAANDLQFDANGIFQSGTLTQAGPGIPTENLRFNRVDEAKTEDISFDLKWNPMERLALNFEIQRINSTRNEDGIIGALQSYSDIFIDNSGDQPDVQFIPSTGAQGGLNSGSDVFYWFLIDNQVRNTGKLTSYRADADYDFKDKVGPIKSVRFGARWAERNRVTRNANFSNWGNLSAPWLGSAIYADNAAGLGAAQSRTPFTDFQRGNVAQPIPGGSALFFGSDDFVGDYLSGLTFTQADSIGIAWENTFGFWNRAAFGPFPNLWQPLTGLPTSDVSEDTLAFYGRADFEFDNFDNGWVIDGNFGLRYVETSIQTIGEISFPQPGTSPDPTVFCNPATLPPGATLPGFCNLPASRVAEYNAFFSGDVVDDSDDVEFENWLPSFNAKLDIGDGIIFRGAVSKGLSRPDLGAFATGGLVFDNTTTLQQAGTLDSAPLFKVFTGNRLLVPIESWNFDLSAEWYFDDVGSLTVSAFYKDLSQLITQGVTEREFALSTGQNVRVEFEGPANADSGSLHGFEVAYQQTFDFLPGALDGLGVQATYTYVDGEQVPQSDNGIQRQPFAGLVGFPGISQDTINLTGFYENDLFSARLAYNWRSEFAVTARDVIFPFSPIIGESTGQLDGSFFYNVTDNLKLGVQGVNLLDEVTETSQVINFQGDTVRRSGIRNDRRFSVIARVNF</sequence>
<evidence type="ECO:0000313" key="6">
    <source>
        <dbReference type="EMBL" id="GLQ21407.1"/>
    </source>
</evidence>
<dbReference type="PANTHER" id="PTHR40980">
    <property type="entry name" value="PLUG DOMAIN-CONTAINING PROTEIN"/>
    <property type="match status" value="1"/>
</dbReference>
<evidence type="ECO:0000256" key="1">
    <source>
        <dbReference type="ARBA" id="ARBA00004442"/>
    </source>
</evidence>
<comment type="subcellular location">
    <subcellularLocation>
        <location evidence="1">Cell outer membrane</location>
    </subcellularLocation>
</comment>
<dbReference type="RefSeq" id="WP_284372922.1">
    <property type="nucleotide sequence ID" value="NZ_BSNJ01000005.1"/>
</dbReference>
<evidence type="ECO:0000256" key="3">
    <source>
        <dbReference type="ARBA" id="ARBA00023237"/>
    </source>
</evidence>
<keyword evidence="6" id="KW-0675">Receptor</keyword>
<reference evidence="6" key="1">
    <citation type="journal article" date="2014" name="Int. J. Syst. Evol. Microbiol.">
        <title>Complete genome of a new Firmicutes species belonging to the dominant human colonic microbiota ('Ruminococcus bicirculans') reveals two chromosomes and a selective capacity to utilize plant glucans.</title>
        <authorList>
            <consortium name="NISC Comparative Sequencing Program"/>
            <person name="Wegmann U."/>
            <person name="Louis P."/>
            <person name="Goesmann A."/>
            <person name="Henrissat B."/>
            <person name="Duncan S.H."/>
            <person name="Flint H.J."/>
        </authorList>
    </citation>
    <scope>NUCLEOTIDE SEQUENCE</scope>
    <source>
        <strain evidence="6">NBRC 108216</strain>
    </source>
</reference>
<dbReference type="InterPro" id="IPR036942">
    <property type="entry name" value="Beta-barrel_TonB_sf"/>
</dbReference>
<dbReference type="Gene3D" id="2.170.130.10">
    <property type="entry name" value="TonB-dependent receptor, plug domain"/>
    <property type="match status" value="1"/>
</dbReference>